<dbReference type="RefSeq" id="WP_188562585.1">
    <property type="nucleotide sequence ID" value="NZ_BMGY01000025.1"/>
</dbReference>
<name>A0ABQ2A9T7_9BACT</name>
<dbReference type="Proteomes" id="UP000637774">
    <property type="component" value="Unassembled WGS sequence"/>
</dbReference>
<gene>
    <name evidence="1" type="ORF">GCM10011495_26700</name>
</gene>
<protein>
    <submittedName>
        <fullName evidence="1">Uncharacterized protein</fullName>
    </submittedName>
</protein>
<sequence length="133" mass="15182">MEPETAFLVAILRQSPQGSVWRLSKDSWEELPHVLGPDLLQPDDAYWWHVRITAANRGRLLAVAEAYELPDKVVHMFLTTAQGRTFFRGEDHLDTIICDIGFQDLSRVCSKFPHLEQSIVKTEGEVVHLGWTV</sequence>
<organism evidence="1 2">
    <name type="scientific">Hymenobacter frigidus</name>
    <dbReference type="NCBI Taxonomy" id="1524095"/>
    <lineage>
        <taxon>Bacteria</taxon>
        <taxon>Pseudomonadati</taxon>
        <taxon>Bacteroidota</taxon>
        <taxon>Cytophagia</taxon>
        <taxon>Cytophagales</taxon>
        <taxon>Hymenobacteraceae</taxon>
        <taxon>Hymenobacter</taxon>
    </lineage>
</organism>
<keyword evidence="2" id="KW-1185">Reference proteome</keyword>
<reference evidence="2" key="1">
    <citation type="journal article" date="2019" name="Int. J. Syst. Evol. Microbiol.">
        <title>The Global Catalogue of Microorganisms (GCM) 10K type strain sequencing project: providing services to taxonomists for standard genome sequencing and annotation.</title>
        <authorList>
            <consortium name="The Broad Institute Genomics Platform"/>
            <consortium name="The Broad Institute Genome Sequencing Center for Infectious Disease"/>
            <person name="Wu L."/>
            <person name="Ma J."/>
        </authorList>
    </citation>
    <scope>NUCLEOTIDE SEQUENCE [LARGE SCALE GENOMIC DNA]</scope>
    <source>
        <strain evidence="2">CGMCC 1.14966</strain>
    </source>
</reference>
<evidence type="ECO:0000313" key="1">
    <source>
        <dbReference type="EMBL" id="GGH87543.1"/>
    </source>
</evidence>
<dbReference type="EMBL" id="BMGY01000025">
    <property type="protein sequence ID" value="GGH87543.1"/>
    <property type="molecule type" value="Genomic_DNA"/>
</dbReference>
<comment type="caution">
    <text evidence="1">The sequence shown here is derived from an EMBL/GenBank/DDBJ whole genome shotgun (WGS) entry which is preliminary data.</text>
</comment>
<evidence type="ECO:0000313" key="2">
    <source>
        <dbReference type="Proteomes" id="UP000637774"/>
    </source>
</evidence>
<accession>A0ABQ2A9T7</accession>
<proteinExistence type="predicted"/>